<evidence type="ECO:0000313" key="2">
    <source>
        <dbReference type="EMBL" id="HIH08152.1"/>
    </source>
</evidence>
<reference evidence="4" key="1">
    <citation type="journal article" date="2020" name="bioRxiv">
        <title>A rank-normalized archaeal taxonomy based on genome phylogeny resolves widespread incomplete and uneven classifications.</title>
        <authorList>
            <person name="Rinke C."/>
            <person name="Chuvochina M."/>
            <person name="Mussig A.J."/>
            <person name="Chaumeil P.-A."/>
            <person name="Waite D.W."/>
            <person name="Whitman W.B."/>
            <person name="Parks D.H."/>
            <person name="Hugenholtz P."/>
        </authorList>
    </citation>
    <scope>NUCLEOTIDE SEQUENCE [LARGE SCALE GENOMIC DNA]</scope>
</reference>
<feature type="transmembrane region" description="Helical" evidence="1">
    <location>
        <begin position="6"/>
        <end position="29"/>
    </location>
</feature>
<gene>
    <name evidence="2" type="ORF">HA237_02150</name>
    <name evidence="3" type="ORF">J4224_01490</name>
</gene>
<sequence length="119" mass="13831">MNEPGFYLSLEAAFSILLLFSLLLIPFTFPAHGLDELSIAQKQHDLLIVWLRERNFSEEELESDFNFVFSEKKGMIEFNGGKIFLNEGIKKPYEKVLAEEMHFVGSTLKLQRFVLTVYH</sequence>
<evidence type="ECO:0000313" key="4">
    <source>
        <dbReference type="Proteomes" id="UP000577419"/>
    </source>
</evidence>
<reference evidence="3" key="2">
    <citation type="submission" date="2021-03" db="EMBL/GenBank/DDBJ databases">
        <authorList>
            <person name="Jaffe A."/>
        </authorList>
    </citation>
    <scope>NUCLEOTIDE SEQUENCE</scope>
    <source>
        <strain evidence="3">RIFCSPHIGHO2_01_FULL_GW2011_AR10_43_9</strain>
    </source>
</reference>
<dbReference type="Proteomes" id="UP000683213">
    <property type="component" value="Unassembled WGS sequence"/>
</dbReference>
<dbReference type="EMBL" id="JAGVWF010000020">
    <property type="protein sequence ID" value="MBS3059078.1"/>
    <property type="molecule type" value="Genomic_DNA"/>
</dbReference>
<evidence type="ECO:0000313" key="3">
    <source>
        <dbReference type="EMBL" id="MBS3059078.1"/>
    </source>
</evidence>
<dbReference type="AlphaFoldDB" id="A0A7J4IRS7"/>
<keyword evidence="1" id="KW-0812">Transmembrane</keyword>
<dbReference type="EMBL" id="DUFG01000013">
    <property type="protein sequence ID" value="HIH08152.1"/>
    <property type="molecule type" value="Genomic_DNA"/>
</dbReference>
<reference evidence="3" key="3">
    <citation type="submission" date="2021-05" db="EMBL/GenBank/DDBJ databases">
        <title>Protein family content uncovers lineage relationships and bacterial pathway maintenance mechanisms in DPANN archaea.</title>
        <authorList>
            <person name="Castelle C.J."/>
            <person name="Meheust R."/>
            <person name="Jaffe A.L."/>
            <person name="Seitz K."/>
            <person name="Gong X."/>
            <person name="Baker B.J."/>
            <person name="Banfield J.F."/>
        </authorList>
    </citation>
    <scope>NUCLEOTIDE SEQUENCE</scope>
    <source>
        <strain evidence="3">RIFCSPHIGHO2_01_FULL_GW2011_AR10_43_9</strain>
    </source>
</reference>
<keyword evidence="1" id="KW-0472">Membrane</keyword>
<evidence type="ECO:0000256" key="1">
    <source>
        <dbReference type="SAM" id="Phobius"/>
    </source>
</evidence>
<protein>
    <submittedName>
        <fullName evidence="2">Uncharacterized protein</fullName>
    </submittedName>
</protein>
<dbReference type="Proteomes" id="UP000577419">
    <property type="component" value="Unassembled WGS sequence"/>
</dbReference>
<name>A0A7J4IRS7_9ARCH</name>
<comment type="caution">
    <text evidence="2">The sequence shown here is derived from an EMBL/GenBank/DDBJ whole genome shotgun (WGS) entry which is preliminary data.</text>
</comment>
<accession>A0A7J4IRS7</accession>
<proteinExistence type="predicted"/>
<keyword evidence="1" id="KW-1133">Transmembrane helix</keyword>
<organism evidence="2 4">
    <name type="scientific">Candidatus Iainarchaeum sp</name>
    <dbReference type="NCBI Taxonomy" id="3101447"/>
    <lineage>
        <taxon>Archaea</taxon>
        <taxon>Candidatus Iainarchaeota</taxon>
        <taxon>Candidatus Iainarchaeia</taxon>
        <taxon>Candidatus Iainarchaeales</taxon>
        <taxon>Candidatus Iainarchaeaceae</taxon>
        <taxon>Candidatus Iainarchaeum</taxon>
    </lineage>
</organism>